<evidence type="ECO:0000313" key="2">
    <source>
        <dbReference type="EMBL" id="EOB02483.1"/>
    </source>
</evidence>
<protein>
    <submittedName>
        <fullName evidence="2">Uncharacterized protein</fullName>
    </submittedName>
</protein>
<dbReference type="Proteomes" id="UP000296049">
    <property type="component" value="Unassembled WGS sequence"/>
</dbReference>
<name>R0LQ09_ANAPL</name>
<keyword evidence="3" id="KW-1185">Reference proteome</keyword>
<organism evidence="2 3">
    <name type="scientific">Anas platyrhynchos</name>
    <name type="common">Mallard</name>
    <name type="synonym">Anas boschas</name>
    <dbReference type="NCBI Taxonomy" id="8839"/>
    <lineage>
        <taxon>Eukaryota</taxon>
        <taxon>Metazoa</taxon>
        <taxon>Chordata</taxon>
        <taxon>Craniata</taxon>
        <taxon>Vertebrata</taxon>
        <taxon>Euteleostomi</taxon>
        <taxon>Archelosauria</taxon>
        <taxon>Archosauria</taxon>
        <taxon>Dinosauria</taxon>
        <taxon>Saurischia</taxon>
        <taxon>Theropoda</taxon>
        <taxon>Coelurosauria</taxon>
        <taxon>Aves</taxon>
        <taxon>Neognathae</taxon>
        <taxon>Galloanserae</taxon>
        <taxon>Anseriformes</taxon>
        <taxon>Anatidae</taxon>
        <taxon>Anatinae</taxon>
        <taxon>Anas</taxon>
    </lineage>
</organism>
<feature type="region of interest" description="Disordered" evidence="1">
    <location>
        <begin position="155"/>
        <end position="193"/>
    </location>
</feature>
<feature type="region of interest" description="Disordered" evidence="1">
    <location>
        <begin position="115"/>
        <end position="134"/>
    </location>
</feature>
<reference evidence="3" key="1">
    <citation type="journal article" date="2013" name="Nat. Genet.">
        <title>The duck genome and transcriptome provide insight into an avian influenza virus reservoir species.</title>
        <authorList>
            <person name="Huang Y."/>
            <person name="Li Y."/>
            <person name="Burt D.W."/>
            <person name="Chen H."/>
            <person name="Zhang Y."/>
            <person name="Qian W."/>
            <person name="Kim H."/>
            <person name="Gan S."/>
            <person name="Zhao Y."/>
            <person name="Li J."/>
            <person name="Yi K."/>
            <person name="Feng H."/>
            <person name="Zhu P."/>
            <person name="Li B."/>
            <person name="Liu Q."/>
            <person name="Fairley S."/>
            <person name="Magor K.E."/>
            <person name="Du Z."/>
            <person name="Hu X."/>
            <person name="Goodman L."/>
            <person name="Tafer H."/>
            <person name="Vignal A."/>
            <person name="Lee T."/>
            <person name="Kim K.W."/>
            <person name="Sheng Z."/>
            <person name="An Y."/>
            <person name="Searle S."/>
            <person name="Herrero J."/>
            <person name="Groenen M.A."/>
            <person name="Crooijmans R.P."/>
            <person name="Faraut T."/>
            <person name="Cai Q."/>
            <person name="Webster R.G."/>
            <person name="Aldridge J.R."/>
            <person name="Warren W.C."/>
            <person name="Bartschat S."/>
            <person name="Kehr S."/>
            <person name="Marz M."/>
            <person name="Stadler P.F."/>
            <person name="Smith J."/>
            <person name="Kraus R.H."/>
            <person name="Zhao Y."/>
            <person name="Ren L."/>
            <person name="Fei J."/>
            <person name="Morisson M."/>
            <person name="Kaiser P."/>
            <person name="Griffin D.K."/>
            <person name="Rao M."/>
            <person name="Pitel F."/>
            <person name="Wang J."/>
            <person name="Li N."/>
        </authorList>
    </citation>
    <scope>NUCLEOTIDE SEQUENCE [LARGE SCALE GENOMIC DNA]</scope>
</reference>
<evidence type="ECO:0000313" key="3">
    <source>
        <dbReference type="Proteomes" id="UP000296049"/>
    </source>
</evidence>
<accession>R0LQ09</accession>
<dbReference type="EMBL" id="KB742958">
    <property type="protein sequence ID" value="EOB02483.1"/>
    <property type="molecule type" value="Genomic_DNA"/>
</dbReference>
<dbReference type="AlphaFoldDB" id="R0LQ09"/>
<proteinExistence type="predicted"/>
<evidence type="ECO:0000256" key="1">
    <source>
        <dbReference type="SAM" id="MobiDB-lite"/>
    </source>
</evidence>
<feature type="compositionally biased region" description="Low complexity" evidence="1">
    <location>
        <begin position="168"/>
        <end position="177"/>
    </location>
</feature>
<sequence>MQVPRRAALRCRGDGNLWLQGARPHRHLPPRGTSSGLSEMHHPHLTAAFFTQEKAPTSPLGPSQLLTPSCTTSLGRGQTPRCCFPPPNPRGDAPAPPRLCCGSLIAVPCPGQVLQRAPPSSQHTQKEAGSWQQGSSIVWKRSFEACCYPRIPSTCPSGPAGHPRAAERSSSLLATRASSHETVHTSSPPKLAS</sequence>
<gene>
    <name evidence="2" type="ORF">Anapl_14359</name>
</gene>
<feature type="compositionally biased region" description="Polar residues" evidence="1">
    <location>
        <begin position="184"/>
        <end position="193"/>
    </location>
</feature>